<dbReference type="InterPro" id="IPR006015">
    <property type="entry name" value="Universal_stress_UspA"/>
</dbReference>
<dbReference type="Proteomes" id="UP001387364">
    <property type="component" value="Chromosome"/>
</dbReference>
<sequence>MKTIIVAVDGSDAALKVIPYAAELAKAYGDDLLLLNIQSTLKELGMPVIAKAKSIMNESEPSISTKIRVGIPAMEIVTEAKDPDVRCVVMAIGKGRQEEIGSVSKQVLELATCPVMLVPEHAVNRV</sequence>
<dbReference type="PRINTS" id="PR01438">
    <property type="entry name" value="UNVRSLSTRESS"/>
</dbReference>
<dbReference type="Gene3D" id="3.40.50.620">
    <property type="entry name" value="HUPs"/>
    <property type="match status" value="1"/>
</dbReference>
<keyword evidence="4" id="KW-1185">Reference proteome</keyword>
<dbReference type="CDD" id="cd00293">
    <property type="entry name" value="USP-like"/>
    <property type="match status" value="1"/>
</dbReference>
<dbReference type="InterPro" id="IPR006016">
    <property type="entry name" value="UspA"/>
</dbReference>
<comment type="similarity">
    <text evidence="1">Belongs to the universal stress protein A family.</text>
</comment>
<evidence type="ECO:0000313" key="3">
    <source>
        <dbReference type="EMBL" id="WXB94840.1"/>
    </source>
</evidence>
<gene>
    <name evidence="3" type="ORF">WDJ61_05225</name>
</gene>
<evidence type="ECO:0000313" key="4">
    <source>
        <dbReference type="Proteomes" id="UP001387364"/>
    </source>
</evidence>
<organism evidence="3 4">
    <name type="scientific">Bacillus kandeliae</name>
    <dbReference type="NCBI Taxonomy" id="3129297"/>
    <lineage>
        <taxon>Bacteria</taxon>
        <taxon>Bacillati</taxon>
        <taxon>Bacillota</taxon>
        <taxon>Bacilli</taxon>
        <taxon>Bacillales</taxon>
        <taxon>Bacillaceae</taxon>
        <taxon>Bacillus</taxon>
    </lineage>
</organism>
<feature type="domain" description="UspA" evidence="2">
    <location>
        <begin position="1"/>
        <end position="43"/>
    </location>
</feature>
<evidence type="ECO:0000259" key="2">
    <source>
        <dbReference type="Pfam" id="PF00582"/>
    </source>
</evidence>
<dbReference type="RefSeq" id="WP_338754721.1">
    <property type="nucleotide sequence ID" value="NZ_CP147404.1"/>
</dbReference>
<proteinExistence type="inferred from homology"/>
<protein>
    <submittedName>
        <fullName evidence="3">Universal stress protein</fullName>
    </submittedName>
</protein>
<name>A0ABZ2NB36_9BACI</name>
<reference evidence="3 4" key="1">
    <citation type="submission" date="2024-02" db="EMBL/GenBank/DDBJ databases">
        <title>Seven novel Bacillus-like species.</title>
        <authorList>
            <person name="Liu G."/>
        </authorList>
    </citation>
    <scope>NUCLEOTIDE SEQUENCE [LARGE SCALE GENOMIC DNA]</scope>
    <source>
        <strain evidence="3 4">FJAT-52991</strain>
    </source>
</reference>
<evidence type="ECO:0000256" key="1">
    <source>
        <dbReference type="ARBA" id="ARBA00008791"/>
    </source>
</evidence>
<dbReference type="Pfam" id="PF00582">
    <property type="entry name" value="Usp"/>
    <property type="match status" value="2"/>
</dbReference>
<dbReference type="PANTHER" id="PTHR46268">
    <property type="entry name" value="STRESS RESPONSE PROTEIN NHAX"/>
    <property type="match status" value="1"/>
</dbReference>
<dbReference type="SUPFAM" id="SSF52402">
    <property type="entry name" value="Adenine nucleotide alpha hydrolases-like"/>
    <property type="match status" value="1"/>
</dbReference>
<feature type="domain" description="UspA" evidence="2">
    <location>
        <begin position="56"/>
        <end position="119"/>
    </location>
</feature>
<dbReference type="InterPro" id="IPR014729">
    <property type="entry name" value="Rossmann-like_a/b/a_fold"/>
</dbReference>
<dbReference type="PANTHER" id="PTHR46268:SF6">
    <property type="entry name" value="UNIVERSAL STRESS PROTEIN UP12"/>
    <property type="match status" value="1"/>
</dbReference>
<accession>A0ABZ2NB36</accession>
<dbReference type="EMBL" id="CP147404">
    <property type="protein sequence ID" value="WXB94840.1"/>
    <property type="molecule type" value="Genomic_DNA"/>
</dbReference>